<dbReference type="AlphaFoldDB" id="A0A162Z463"/>
<dbReference type="EMBL" id="LVWD01000003">
    <property type="protein sequence ID" value="OAD43573.1"/>
    <property type="molecule type" value="Genomic_DNA"/>
</dbReference>
<dbReference type="OrthoDB" id="214902at2"/>
<proteinExistence type="predicted"/>
<feature type="domain" description="TfoX N-terminal" evidence="1">
    <location>
        <begin position="14"/>
        <end position="96"/>
    </location>
</feature>
<dbReference type="RefSeq" id="WP_066085519.1">
    <property type="nucleotide sequence ID" value="NZ_CP017476.1"/>
</dbReference>
<dbReference type="Proteomes" id="UP000185680">
    <property type="component" value="Chromosome"/>
</dbReference>
<dbReference type="SUPFAM" id="SSF159894">
    <property type="entry name" value="YgaC/TfoX-N like"/>
    <property type="match status" value="1"/>
</dbReference>
<dbReference type="Gene3D" id="3.30.1460.30">
    <property type="entry name" value="YgaC/TfoX-N like chaperone"/>
    <property type="match status" value="1"/>
</dbReference>
<evidence type="ECO:0000313" key="5">
    <source>
        <dbReference type="Proteomes" id="UP000185680"/>
    </source>
</evidence>
<accession>A0A162Z463</accession>
<reference evidence="2 5" key="2">
    <citation type="submission" date="2016-10" db="EMBL/GenBank/DDBJ databases">
        <title>Hydorgenophaga sp. LPB0072 isolated from gastropod.</title>
        <authorList>
            <person name="Kim E."/>
            <person name="Yi H."/>
        </authorList>
    </citation>
    <scope>NUCLEOTIDE SEQUENCE [LARGE SCALE GENOMIC DNA]</scope>
    <source>
        <strain evidence="2 5">LPB0072</strain>
    </source>
</reference>
<dbReference type="InterPro" id="IPR007076">
    <property type="entry name" value="TfoX_N"/>
</dbReference>
<evidence type="ECO:0000259" key="1">
    <source>
        <dbReference type="Pfam" id="PF04993"/>
    </source>
</evidence>
<dbReference type="EMBL" id="CP017476">
    <property type="protein sequence ID" value="AOW14402.1"/>
    <property type="molecule type" value="Genomic_DNA"/>
</dbReference>
<sequence length="113" mass="12400">MAFDPGLAQRIREILGNRPGLSERRMFGGLAFLIHGHMFAGVQEGTLMARVGPGRYADALTLKHVRMMDFTGKPLKGYVYVDPAGIEEDAQLAKWLTWCAGVVAAMPPKKAKK</sequence>
<keyword evidence="2" id="KW-0808">Transferase</keyword>
<dbReference type="STRING" id="1763535.LPB072_17750"/>
<dbReference type="GO" id="GO:0008168">
    <property type="term" value="F:methyltransferase activity"/>
    <property type="evidence" value="ECO:0007669"/>
    <property type="project" value="UniProtKB-KW"/>
</dbReference>
<keyword evidence="4" id="KW-1185">Reference proteome</keyword>
<dbReference type="Proteomes" id="UP000185657">
    <property type="component" value="Unassembled WGS sequence"/>
</dbReference>
<evidence type="ECO:0000313" key="3">
    <source>
        <dbReference type="EMBL" id="OAD43573.1"/>
    </source>
</evidence>
<gene>
    <name evidence="2" type="ORF">LPB072_17750</name>
    <name evidence="3" type="ORF">LPB72_03285</name>
</gene>
<evidence type="ECO:0000313" key="2">
    <source>
        <dbReference type="EMBL" id="AOW14402.1"/>
    </source>
</evidence>
<dbReference type="GO" id="GO:0032259">
    <property type="term" value="P:methylation"/>
    <property type="evidence" value="ECO:0007669"/>
    <property type="project" value="UniProtKB-KW"/>
</dbReference>
<evidence type="ECO:0000313" key="4">
    <source>
        <dbReference type="Proteomes" id="UP000185657"/>
    </source>
</evidence>
<dbReference type="Pfam" id="PF04993">
    <property type="entry name" value="TfoX_N"/>
    <property type="match status" value="1"/>
</dbReference>
<protein>
    <submittedName>
        <fullName evidence="2">RNA methyltransferase</fullName>
    </submittedName>
</protein>
<dbReference type="KEGG" id="hyl:LPB072_17750"/>
<keyword evidence="2" id="KW-0489">Methyltransferase</keyword>
<name>A0A162Z463_9BURK</name>
<organism evidence="2 5">
    <name type="scientific">Hydrogenophaga crassostreae</name>
    <dbReference type="NCBI Taxonomy" id="1763535"/>
    <lineage>
        <taxon>Bacteria</taxon>
        <taxon>Pseudomonadati</taxon>
        <taxon>Pseudomonadota</taxon>
        <taxon>Betaproteobacteria</taxon>
        <taxon>Burkholderiales</taxon>
        <taxon>Comamonadaceae</taxon>
        <taxon>Hydrogenophaga</taxon>
    </lineage>
</organism>
<reference evidence="3 4" key="1">
    <citation type="submission" date="2016-02" db="EMBL/GenBank/DDBJ databases">
        <title>Draft genome sequence of Hydrogenophaga sp. LPB0072.</title>
        <authorList>
            <person name="Shin S.-K."/>
            <person name="Yi H."/>
        </authorList>
    </citation>
    <scope>NUCLEOTIDE SEQUENCE [LARGE SCALE GENOMIC DNA]</scope>
    <source>
        <strain evidence="3 4">LPB0072</strain>
    </source>
</reference>